<dbReference type="InterPro" id="IPR011009">
    <property type="entry name" value="Kinase-like_dom_sf"/>
</dbReference>
<evidence type="ECO:0000313" key="9">
    <source>
        <dbReference type="EMBL" id="OJJ30123.1"/>
    </source>
</evidence>
<dbReference type="GO" id="GO:0005634">
    <property type="term" value="C:nucleus"/>
    <property type="evidence" value="ECO:0007669"/>
    <property type="project" value="TreeGrafter"/>
</dbReference>
<protein>
    <recommendedName>
        <fullName evidence="1">non-specific serine/threonine protein kinase</fullName>
        <ecNumber evidence="1">2.7.11.1</ecNumber>
    </recommendedName>
</protein>
<dbReference type="EC" id="2.7.11.1" evidence="1"/>
<evidence type="ECO:0000256" key="8">
    <source>
        <dbReference type="ARBA" id="ARBA00048679"/>
    </source>
</evidence>
<dbReference type="SUPFAM" id="SSF56112">
    <property type="entry name" value="Protein kinase-like (PK-like)"/>
    <property type="match status" value="1"/>
</dbReference>
<dbReference type="GO" id="GO:0005524">
    <property type="term" value="F:ATP binding"/>
    <property type="evidence" value="ECO:0007669"/>
    <property type="project" value="UniProtKB-KW"/>
</dbReference>
<dbReference type="EMBL" id="KV878217">
    <property type="protein sequence ID" value="OJJ30123.1"/>
    <property type="molecule type" value="Genomic_DNA"/>
</dbReference>
<evidence type="ECO:0000256" key="2">
    <source>
        <dbReference type="ARBA" id="ARBA00022527"/>
    </source>
</evidence>
<comment type="catalytic activity">
    <reaction evidence="7">
        <text>L-threonyl-[protein] + ATP = O-phospho-L-threonyl-[protein] + ADP + H(+)</text>
        <dbReference type="Rhea" id="RHEA:46608"/>
        <dbReference type="Rhea" id="RHEA-COMP:11060"/>
        <dbReference type="Rhea" id="RHEA-COMP:11605"/>
        <dbReference type="ChEBI" id="CHEBI:15378"/>
        <dbReference type="ChEBI" id="CHEBI:30013"/>
        <dbReference type="ChEBI" id="CHEBI:30616"/>
        <dbReference type="ChEBI" id="CHEBI:61977"/>
        <dbReference type="ChEBI" id="CHEBI:456216"/>
        <dbReference type="EC" id="2.7.11.1"/>
    </reaction>
</comment>
<evidence type="ECO:0000256" key="4">
    <source>
        <dbReference type="ARBA" id="ARBA00022741"/>
    </source>
</evidence>
<dbReference type="Gene3D" id="3.30.200.20">
    <property type="entry name" value="Phosphorylase Kinase, domain 1"/>
    <property type="match status" value="1"/>
</dbReference>
<dbReference type="PANTHER" id="PTHR47634">
    <property type="entry name" value="PROTEIN KINASE DOMAIN-CONTAINING PROTEIN-RELATED"/>
    <property type="match status" value="1"/>
</dbReference>
<dbReference type="AlphaFoldDB" id="A0A1L9R5H1"/>
<dbReference type="GeneID" id="63752449"/>
<evidence type="ECO:0000313" key="10">
    <source>
        <dbReference type="Proteomes" id="UP000184383"/>
    </source>
</evidence>
<dbReference type="GO" id="GO:0050684">
    <property type="term" value="P:regulation of mRNA processing"/>
    <property type="evidence" value="ECO:0007669"/>
    <property type="project" value="TreeGrafter"/>
</dbReference>
<dbReference type="InterPro" id="IPR051334">
    <property type="entry name" value="SRPK"/>
</dbReference>
<dbReference type="STRING" id="1073089.A0A1L9R5H1"/>
<dbReference type="PANTHER" id="PTHR47634:SF9">
    <property type="entry name" value="PROTEIN KINASE DOMAIN-CONTAINING PROTEIN-RELATED"/>
    <property type="match status" value="1"/>
</dbReference>
<dbReference type="VEuPathDB" id="FungiDB:ASPWEDRAFT_45700"/>
<evidence type="ECO:0000256" key="6">
    <source>
        <dbReference type="ARBA" id="ARBA00022840"/>
    </source>
</evidence>
<dbReference type="RefSeq" id="XP_040683800.1">
    <property type="nucleotide sequence ID" value="XM_040836601.1"/>
</dbReference>
<gene>
    <name evidence="9" type="ORF">ASPWEDRAFT_45700</name>
</gene>
<comment type="catalytic activity">
    <reaction evidence="8">
        <text>L-seryl-[protein] + ATP = O-phospho-L-seryl-[protein] + ADP + H(+)</text>
        <dbReference type="Rhea" id="RHEA:17989"/>
        <dbReference type="Rhea" id="RHEA-COMP:9863"/>
        <dbReference type="Rhea" id="RHEA-COMP:11604"/>
        <dbReference type="ChEBI" id="CHEBI:15378"/>
        <dbReference type="ChEBI" id="CHEBI:29999"/>
        <dbReference type="ChEBI" id="CHEBI:30616"/>
        <dbReference type="ChEBI" id="CHEBI:83421"/>
        <dbReference type="ChEBI" id="CHEBI:456216"/>
        <dbReference type="EC" id="2.7.11.1"/>
    </reaction>
</comment>
<keyword evidence="2" id="KW-0723">Serine/threonine-protein kinase</keyword>
<keyword evidence="4" id="KW-0547">Nucleotide-binding</keyword>
<name>A0A1L9R5H1_ASPWE</name>
<proteinExistence type="predicted"/>
<dbReference type="GO" id="GO:0005737">
    <property type="term" value="C:cytoplasm"/>
    <property type="evidence" value="ECO:0007669"/>
    <property type="project" value="TreeGrafter"/>
</dbReference>
<keyword evidence="10" id="KW-1185">Reference proteome</keyword>
<evidence type="ECO:0000256" key="7">
    <source>
        <dbReference type="ARBA" id="ARBA00047899"/>
    </source>
</evidence>
<dbReference type="GO" id="GO:0004674">
    <property type="term" value="F:protein serine/threonine kinase activity"/>
    <property type="evidence" value="ECO:0007669"/>
    <property type="project" value="UniProtKB-KW"/>
</dbReference>
<organism evidence="9 10">
    <name type="scientific">Aspergillus wentii DTO 134E9</name>
    <dbReference type="NCBI Taxonomy" id="1073089"/>
    <lineage>
        <taxon>Eukaryota</taxon>
        <taxon>Fungi</taxon>
        <taxon>Dikarya</taxon>
        <taxon>Ascomycota</taxon>
        <taxon>Pezizomycotina</taxon>
        <taxon>Eurotiomycetes</taxon>
        <taxon>Eurotiomycetidae</taxon>
        <taxon>Eurotiales</taxon>
        <taxon>Aspergillaceae</taxon>
        <taxon>Aspergillus</taxon>
        <taxon>Aspergillus subgen. Cremei</taxon>
    </lineage>
</organism>
<evidence type="ECO:0000256" key="5">
    <source>
        <dbReference type="ARBA" id="ARBA00022777"/>
    </source>
</evidence>
<dbReference type="Proteomes" id="UP000184383">
    <property type="component" value="Unassembled WGS sequence"/>
</dbReference>
<keyword evidence="3" id="KW-0808">Transferase</keyword>
<sequence length="77" mass="8751">MPAYDRGLYYAVKLGDVFRSRYRVISKLGFGATSTVWFRRDLLEGRCIALKIFIRSSKTNQEVRFPASSGTDVCLPV</sequence>
<keyword evidence="5" id="KW-0418">Kinase</keyword>
<evidence type="ECO:0000256" key="3">
    <source>
        <dbReference type="ARBA" id="ARBA00022679"/>
    </source>
</evidence>
<accession>A0A1L9R5H1</accession>
<reference evidence="10" key="1">
    <citation type="journal article" date="2017" name="Genome Biol.">
        <title>Comparative genomics reveals high biological diversity and specific adaptations in the industrially and medically important fungal genus Aspergillus.</title>
        <authorList>
            <person name="de Vries R.P."/>
            <person name="Riley R."/>
            <person name="Wiebenga A."/>
            <person name="Aguilar-Osorio G."/>
            <person name="Amillis S."/>
            <person name="Uchima C.A."/>
            <person name="Anderluh G."/>
            <person name="Asadollahi M."/>
            <person name="Askin M."/>
            <person name="Barry K."/>
            <person name="Battaglia E."/>
            <person name="Bayram O."/>
            <person name="Benocci T."/>
            <person name="Braus-Stromeyer S.A."/>
            <person name="Caldana C."/>
            <person name="Canovas D."/>
            <person name="Cerqueira G.C."/>
            <person name="Chen F."/>
            <person name="Chen W."/>
            <person name="Choi C."/>
            <person name="Clum A."/>
            <person name="Dos Santos R.A."/>
            <person name="Damasio A.R."/>
            <person name="Diallinas G."/>
            <person name="Emri T."/>
            <person name="Fekete E."/>
            <person name="Flipphi M."/>
            <person name="Freyberg S."/>
            <person name="Gallo A."/>
            <person name="Gournas C."/>
            <person name="Habgood R."/>
            <person name="Hainaut M."/>
            <person name="Harispe M.L."/>
            <person name="Henrissat B."/>
            <person name="Hilden K.S."/>
            <person name="Hope R."/>
            <person name="Hossain A."/>
            <person name="Karabika E."/>
            <person name="Karaffa L."/>
            <person name="Karanyi Z."/>
            <person name="Krasevec N."/>
            <person name="Kuo A."/>
            <person name="Kusch H."/>
            <person name="LaButti K."/>
            <person name="Lagendijk E.L."/>
            <person name="Lapidus A."/>
            <person name="Levasseur A."/>
            <person name="Lindquist E."/>
            <person name="Lipzen A."/>
            <person name="Logrieco A.F."/>
            <person name="MacCabe A."/>
            <person name="Maekelae M.R."/>
            <person name="Malavazi I."/>
            <person name="Melin P."/>
            <person name="Meyer V."/>
            <person name="Mielnichuk N."/>
            <person name="Miskei M."/>
            <person name="Molnar A.P."/>
            <person name="Mule G."/>
            <person name="Ngan C.Y."/>
            <person name="Orejas M."/>
            <person name="Orosz E."/>
            <person name="Ouedraogo J.P."/>
            <person name="Overkamp K.M."/>
            <person name="Park H.-S."/>
            <person name="Perrone G."/>
            <person name="Piumi F."/>
            <person name="Punt P.J."/>
            <person name="Ram A.F."/>
            <person name="Ramon A."/>
            <person name="Rauscher S."/>
            <person name="Record E."/>
            <person name="Riano-Pachon D.M."/>
            <person name="Robert V."/>
            <person name="Roehrig J."/>
            <person name="Ruller R."/>
            <person name="Salamov A."/>
            <person name="Salih N.S."/>
            <person name="Samson R.A."/>
            <person name="Sandor E."/>
            <person name="Sanguinetti M."/>
            <person name="Schuetze T."/>
            <person name="Sepcic K."/>
            <person name="Shelest E."/>
            <person name="Sherlock G."/>
            <person name="Sophianopoulou V."/>
            <person name="Squina F.M."/>
            <person name="Sun H."/>
            <person name="Susca A."/>
            <person name="Todd R.B."/>
            <person name="Tsang A."/>
            <person name="Unkles S.E."/>
            <person name="van de Wiele N."/>
            <person name="van Rossen-Uffink D."/>
            <person name="Oliveira J.V."/>
            <person name="Vesth T.C."/>
            <person name="Visser J."/>
            <person name="Yu J.-H."/>
            <person name="Zhou M."/>
            <person name="Andersen M.R."/>
            <person name="Archer D.B."/>
            <person name="Baker S.E."/>
            <person name="Benoit I."/>
            <person name="Brakhage A.A."/>
            <person name="Braus G.H."/>
            <person name="Fischer R."/>
            <person name="Frisvad J.C."/>
            <person name="Goldman G.H."/>
            <person name="Houbraken J."/>
            <person name="Oakley B."/>
            <person name="Pocsi I."/>
            <person name="Scazzocchio C."/>
            <person name="Seiboth B."/>
            <person name="vanKuyk P.A."/>
            <person name="Wortman J."/>
            <person name="Dyer P.S."/>
            <person name="Grigoriev I.V."/>
        </authorList>
    </citation>
    <scope>NUCLEOTIDE SEQUENCE [LARGE SCALE GENOMIC DNA]</scope>
    <source>
        <strain evidence="10">DTO 134E9</strain>
    </source>
</reference>
<keyword evidence="6" id="KW-0067">ATP-binding</keyword>
<dbReference type="OrthoDB" id="4503125at2759"/>
<evidence type="ECO:0000256" key="1">
    <source>
        <dbReference type="ARBA" id="ARBA00012513"/>
    </source>
</evidence>
<dbReference type="GO" id="GO:0000245">
    <property type="term" value="P:spliceosomal complex assembly"/>
    <property type="evidence" value="ECO:0007669"/>
    <property type="project" value="TreeGrafter"/>
</dbReference>